<evidence type="ECO:0000313" key="2">
    <source>
        <dbReference type="Proteomes" id="UP000002011"/>
    </source>
</evidence>
<organism evidence="1 2">
    <name type="scientific">Dyadobacter fermentans (strain ATCC 700827 / DSM 18053 / CIP 107007 / KCTC 52180 / NS114)</name>
    <dbReference type="NCBI Taxonomy" id="471854"/>
    <lineage>
        <taxon>Bacteria</taxon>
        <taxon>Pseudomonadati</taxon>
        <taxon>Bacteroidota</taxon>
        <taxon>Cytophagia</taxon>
        <taxon>Cytophagales</taxon>
        <taxon>Spirosomataceae</taxon>
        <taxon>Dyadobacter</taxon>
    </lineage>
</organism>
<dbReference type="AlphaFoldDB" id="C6W3U6"/>
<reference evidence="1 2" key="1">
    <citation type="journal article" date="2009" name="Stand. Genomic Sci.">
        <title>Complete genome sequence of Dyadobacter fermentans type strain (NS114).</title>
        <authorList>
            <person name="Lang E."/>
            <person name="Lapidus A."/>
            <person name="Chertkov O."/>
            <person name="Brettin T."/>
            <person name="Detter J.C."/>
            <person name="Han C."/>
            <person name="Copeland A."/>
            <person name="Glavina Del Rio T."/>
            <person name="Nolan M."/>
            <person name="Chen F."/>
            <person name="Lucas S."/>
            <person name="Tice H."/>
            <person name="Cheng J.F."/>
            <person name="Land M."/>
            <person name="Hauser L."/>
            <person name="Chang Y.J."/>
            <person name="Jeffries C.D."/>
            <person name="Kopitz M."/>
            <person name="Bruce D."/>
            <person name="Goodwin L."/>
            <person name="Pitluck S."/>
            <person name="Ovchinnikova G."/>
            <person name="Pati A."/>
            <person name="Ivanova N."/>
            <person name="Mavrommatis K."/>
            <person name="Chen A."/>
            <person name="Palaniappan K."/>
            <person name="Chain P."/>
            <person name="Bristow J."/>
            <person name="Eisen J.A."/>
            <person name="Markowitz V."/>
            <person name="Hugenholtz P."/>
            <person name="Goker M."/>
            <person name="Rohde M."/>
            <person name="Kyrpides N.C."/>
            <person name="Klenk H.P."/>
        </authorList>
    </citation>
    <scope>NUCLEOTIDE SEQUENCE [LARGE SCALE GENOMIC DNA]</scope>
    <source>
        <strain evidence="2">ATCC 700827 / DSM 18053 / CIP 107007 / KCTC 52180 / NS114</strain>
    </source>
</reference>
<proteinExistence type="predicted"/>
<sequence length="404" mass="45465">MKRVNLLRLLAFVVVLFGFESPAFSQTLIKTITYSDTVKDYGPIITKALQEVVKAGKGTVKFKYGVYPLLTPVVIDTKTGSPQITLTGLKNSKGKLPIFKDTDSTRAPHHFFMFRGVANRLGVNVSISNIEIIGNNVPRSPTHPFFGKAELSYQHALSGLNILTMKVENVTIRNFYGRGIMIANYYNRKYDRRNRVESPVVRNCKIFNVWAYSKKDDSGDAIEFYSANKPLVENNVILNNLVETKYMGRVGVVLEHNTEKGIVRNNQIGGYTRNVHIECDWGGHVIDKNKFTQSSVAVVLSEDCAQPDSLKGQFSPIVIKNNTMIYKDEVATYKIPRSTFAFIYIYKPNDMLKGLQILNNKMTIQSKNMPKQAVAARTNAPVVMKRYMDLKDQANVTIKGNSLN</sequence>
<evidence type="ECO:0008006" key="3">
    <source>
        <dbReference type="Google" id="ProtNLM"/>
    </source>
</evidence>
<dbReference type="KEGG" id="dfe:Dfer_4593"/>
<protein>
    <recommendedName>
        <fullName evidence="3">Right handed beta helix domain-containing protein</fullName>
    </recommendedName>
</protein>
<dbReference type="eggNOG" id="ENOG502ZMA9">
    <property type="taxonomic scope" value="Bacteria"/>
</dbReference>
<dbReference type="EMBL" id="CP001619">
    <property type="protein sequence ID" value="ACT95794.1"/>
    <property type="molecule type" value="Genomic_DNA"/>
</dbReference>
<dbReference type="RefSeq" id="WP_015814035.1">
    <property type="nucleotide sequence ID" value="NC_013037.1"/>
</dbReference>
<gene>
    <name evidence="1" type="ordered locus">Dfer_4593</name>
</gene>
<dbReference type="InterPro" id="IPR011050">
    <property type="entry name" value="Pectin_lyase_fold/virulence"/>
</dbReference>
<dbReference type="HOGENOM" id="CLU_681009_0_0_10"/>
<dbReference type="STRING" id="471854.Dfer_4593"/>
<dbReference type="Proteomes" id="UP000002011">
    <property type="component" value="Chromosome"/>
</dbReference>
<accession>C6W3U6</accession>
<dbReference type="OrthoDB" id="241638at2"/>
<dbReference type="SUPFAM" id="SSF51126">
    <property type="entry name" value="Pectin lyase-like"/>
    <property type="match status" value="1"/>
</dbReference>
<dbReference type="InterPro" id="IPR012334">
    <property type="entry name" value="Pectin_lyas_fold"/>
</dbReference>
<name>C6W3U6_DYAFD</name>
<evidence type="ECO:0000313" key="1">
    <source>
        <dbReference type="EMBL" id="ACT95794.1"/>
    </source>
</evidence>
<dbReference type="Gene3D" id="2.160.20.10">
    <property type="entry name" value="Single-stranded right-handed beta-helix, Pectin lyase-like"/>
    <property type="match status" value="1"/>
</dbReference>
<keyword evidence="2" id="KW-1185">Reference proteome</keyword>